<reference evidence="3" key="1">
    <citation type="journal article" date="2016" name="Nat. Genet.">
        <title>A high-quality carrot genome assembly provides new insights into carotenoid accumulation and asterid genome evolution.</title>
        <authorList>
            <person name="Iorizzo M."/>
            <person name="Ellison S."/>
            <person name="Senalik D."/>
            <person name="Zeng P."/>
            <person name="Satapoomin P."/>
            <person name="Huang J."/>
            <person name="Bowman M."/>
            <person name="Iovene M."/>
            <person name="Sanseverino W."/>
            <person name="Cavagnaro P."/>
            <person name="Yildiz M."/>
            <person name="Macko-Podgorni A."/>
            <person name="Moranska E."/>
            <person name="Grzebelus E."/>
            <person name="Grzebelus D."/>
            <person name="Ashrafi H."/>
            <person name="Zheng Z."/>
            <person name="Cheng S."/>
            <person name="Spooner D."/>
            <person name="Van Deynze A."/>
            <person name="Simon P."/>
        </authorList>
    </citation>
    <scope>NUCLEOTIDE SEQUENCE [LARGE SCALE GENOMIC DNA]</scope>
    <source>
        <tissue evidence="3">Leaf</tissue>
    </source>
</reference>
<feature type="region of interest" description="Disordered" evidence="1">
    <location>
        <begin position="1"/>
        <end position="30"/>
    </location>
</feature>
<evidence type="ECO:0000256" key="1">
    <source>
        <dbReference type="SAM" id="MobiDB-lite"/>
    </source>
</evidence>
<reference evidence="4" key="2">
    <citation type="submission" date="2022-03" db="EMBL/GenBank/DDBJ databases">
        <title>Draft title - Genomic analysis of global carrot germplasm unveils the trajectory of domestication and the origin of high carotenoid orange carrot.</title>
        <authorList>
            <person name="Iorizzo M."/>
            <person name="Ellison S."/>
            <person name="Senalik D."/>
            <person name="Macko-Podgorni A."/>
            <person name="Grzebelus D."/>
            <person name="Bostan H."/>
            <person name="Rolling W."/>
            <person name="Curaba J."/>
            <person name="Simon P."/>
        </authorList>
    </citation>
    <scope>NUCLEOTIDE SEQUENCE</scope>
    <source>
        <tissue evidence="4">Leaf</tissue>
    </source>
</reference>
<dbReference type="EMBL" id="LNRQ01000003">
    <property type="protein sequence ID" value="KZN03059.1"/>
    <property type="molecule type" value="Genomic_DNA"/>
</dbReference>
<protein>
    <submittedName>
        <fullName evidence="3">Uncharacterized protein</fullName>
    </submittedName>
</protein>
<keyword evidence="2" id="KW-1133">Transmembrane helix</keyword>
<evidence type="ECO:0000313" key="4">
    <source>
        <dbReference type="EMBL" id="WOG94054.1"/>
    </source>
</evidence>
<proteinExistence type="predicted"/>
<evidence type="ECO:0000313" key="3">
    <source>
        <dbReference type="EMBL" id="KZN03059.1"/>
    </source>
</evidence>
<accession>A0A166BYU7</accession>
<feature type="compositionally biased region" description="Basic and acidic residues" evidence="1">
    <location>
        <begin position="1"/>
        <end position="10"/>
    </location>
</feature>
<name>A0A166BYU7_DAUCS</name>
<feature type="transmembrane region" description="Helical" evidence="2">
    <location>
        <begin position="55"/>
        <end position="71"/>
    </location>
</feature>
<keyword evidence="2" id="KW-0472">Membrane</keyword>
<evidence type="ECO:0000256" key="2">
    <source>
        <dbReference type="SAM" id="Phobius"/>
    </source>
</evidence>
<keyword evidence="2" id="KW-0812">Transmembrane</keyword>
<keyword evidence="5" id="KW-1185">Reference proteome</keyword>
<dbReference type="Gramene" id="KZN03059">
    <property type="protein sequence ID" value="KZN03059"/>
    <property type="gene ID" value="DCAR_011815"/>
</dbReference>
<gene>
    <name evidence="3" type="ORF">DCAR_011815</name>
    <name evidence="4" type="ORF">DCAR_0313345</name>
</gene>
<organism evidence="3">
    <name type="scientific">Daucus carota subsp. sativus</name>
    <name type="common">Carrot</name>
    <dbReference type="NCBI Taxonomy" id="79200"/>
    <lineage>
        <taxon>Eukaryota</taxon>
        <taxon>Viridiplantae</taxon>
        <taxon>Streptophyta</taxon>
        <taxon>Embryophyta</taxon>
        <taxon>Tracheophyta</taxon>
        <taxon>Spermatophyta</taxon>
        <taxon>Magnoliopsida</taxon>
        <taxon>eudicotyledons</taxon>
        <taxon>Gunneridae</taxon>
        <taxon>Pentapetalae</taxon>
        <taxon>asterids</taxon>
        <taxon>campanulids</taxon>
        <taxon>Apiales</taxon>
        <taxon>Apiaceae</taxon>
        <taxon>Apioideae</taxon>
        <taxon>Scandiceae</taxon>
        <taxon>Daucinae</taxon>
        <taxon>Daucus</taxon>
        <taxon>Daucus sect. Daucus</taxon>
    </lineage>
</organism>
<dbReference type="EMBL" id="CP093345">
    <property type="protein sequence ID" value="WOG94054.1"/>
    <property type="molecule type" value="Genomic_DNA"/>
</dbReference>
<dbReference type="AlphaFoldDB" id="A0A166BYU7"/>
<sequence length="84" mass="9739">MNNHDLNKLPEEDEGENILANGDNGQQGLHFQIDLNESPPEEEIPPADSVSFNESGQFWLWIFFLMMLHYIRKNGGKNQKFESF</sequence>
<dbReference type="Proteomes" id="UP000077755">
    <property type="component" value="Chromosome 3"/>
</dbReference>
<evidence type="ECO:0000313" key="5">
    <source>
        <dbReference type="Proteomes" id="UP000077755"/>
    </source>
</evidence>